<dbReference type="InterPro" id="IPR012902">
    <property type="entry name" value="N_methyl_site"/>
</dbReference>
<keyword evidence="1" id="KW-0812">Transmembrane</keyword>
<evidence type="ECO:0000313" key="4">
    <source>
        <dbReference type="Proteomes" id="UP000464378"/>
    </source>
</evidence>
<reference evidence="3" key="1">
    <citation type="submission" date="2019-04" db="EMBL/GenBank/DDBJ databases">
        <authorList>
            <consortium name="Science for Life Laboratories"/>
        </authorList>
    </citation>
    <scope>NUCLEOTIDE SEQUENCE</scope>
    <source>
        <strain evidence="3">MBLW1</strain>
    </source>
</reference>
<dbReference type="Pfam" id="PF07596">
    <property type="entry name" value="SBP_bac_10"/>
    <property type="match status" value="1"/>
</dbReference>
<dbReference type="InterPro" id="IPR027558">
    <property type="entry name" value="Pre_pil_HX9DG_C"/>
</dbReference>
<dbReference type="EMBL" id="LR593887">
    <property type="protein sequence ID" value="VTS06362.1"/>
    <property type="molecule type" value="Genomic_DNA"/>
</dbReference>
<accession>A0A6C2YS57</accession>
<dbReference type="InterPro" id="IPR045584">
    <property type="entry name" value="Pilin-like"/>
</dbReference>
<dbReference type="AlphaFoldDB" id="A0A6C2YS57"/>
<keyword evidence="1" id="KW-1133">Transmembrane helix</keyword>
<dbReference type="SUPFAM" id="SSF54523">
    <property type="entry name" value="Pili subunits"/>
    <property type="match status" value="1"/>
</dbReference>
<dbReference type="InParanoid" id="A0A6C2YS57"/>
<dbReference type="NCBIfam" id="TIGR02532">
    <property type="entry name" value="IV_pilin_GFxxxE"/>
    <property type="match status" value="1"/>
</dbReference>
<gene>
    <name evidence="3" type="ORF">GMBLW1_46930</name>
</gene>
<keyword evidence="4" id="KW-1185">Reference proteome</keyword>
<dbReference type="EMBL" id="LR586016">
    <property type="protein sequence ID" value="VIP04500.1"/>
    <property type="molecule type" value="Genomic_DNA"/>
</dbReference>
<protein>
    <recommendedName>
        <fullName evidence="2">DUF1559 domain-containing protein</fullName>
    </recommendedName>
</protein>
<keyword evidence="1" id="KW-0472">Membrane</keyword>
<dbReference type="RefSeq" id="WP_162661609.1">
    <property type="nucleotide sequence ID" value="NZ_LR593887.1"/>
</dbReference>
<feature type="domain" description="DUF1559" evidence="2">
    <location>
        <begin position="35"/>
        <end position="325"/>
    </location>
</feature>
<sequence>MATICPRRRAFTLIELLVVIAIIAILIGLLLPAVQKVREAAARMTCQNHMKQLGLACHNYHDSTGKLPAAVLMNASVNNPADHNQNFGPNWMVLVLPYMEQDNLFRQVSDSINRYATTPAENAWRVIRSTNIKTYRCPSDTGGDTPCARAGGNWARGNYAANAGPGMFWVGGTAALIGGPTGAWTDNSPSFNPDPGGYAGLAFSGGGVMNVNTGQSFTSITDGTSSTILIDEMRIGPDANDIRGTWAMGQTGASISAGNGRSDTPTPNVSCSGCDDIQGGTDAPAVGMGCCSGCLSWQVTAKSRHTGGVNTAFADGSVKFVANSVTTRTWFLLHSRNDGQVINGDY</sequence>
<name>A0A6C2YS57_9BACT</name>
<evidence type="ECO:0000256" key="1">
    <source>
        <dbReference type="SAM" id="Phobius"/>
    </source>
</evidence>
<dbReference type="KEGG" id="tim:GMBLW1_46930"/>
<dbReference type="InterPro" id="IPR011453">
    <property type="entry name" value="DUF1559"/>
</dbReference>
<evidence type="ECO:0000313" key="3">
    <source>
        <dbReference type="EMBL" id="VIP04500.1"/>
    </source>
</evidence>
<dbReference type="NCBIfam" id="TIGR04294">
    <property type="entry name" value="pre_pil_HX9DG"/>
    <property type="match status" value="1"/>
</dbReference>
<feature type="transmembrane region" description="Helical" evidence="1">
    <location>
        <begin position="12"/>
        <end position="34"/>
    </location>
</feature>
<dbReference type="Pfam" id="PF07963">
    <property type="entry name" value="N_methyl"/>
    <property type="match status" value="1"/>
</dbReference>
<dbReference type="Gene3D" id="3.30.700.10">
    <property type="entry name" value="Glycoprotein, Type 4 Pilin"/>
    <property type="match status" value="1"/>
</dbReference>
<proteinExistence type="predicted"/>
<dbReference type="PANTHER" id="PTHR30093">
    <property type="entry name" value="GENERAL SECRETION PATHWAY PROTEIN G"/>
    <property type="match status" value="1"/>
</dbReference>
<evidence type="ECO:0000259" key="2">
    <source>
        <dbReference type="Pfam" id="PF07596"/>
    </source>
</evidence>
<organism evidence="3">
    <name type="scientific">Tuwongella immobilis</name>
    <dbReference type="NCBI Taxonomy" id="692036"/>
    <lineage>
        <taxon>Bacteria</taxon>
        <taxon>Pseudomonadati</taxon>
        <taxon>Planctomycetota</taxon>
        <taxon>Planctomycetia</taxon>
        <taxon>Gemmatales</taxon>
        <taxon>Gemmataceae</taxon>
        <taxon>Tuwongella</taxon>
    </lineage>
</organism>
<dbReference type="Proteomes" id="UP000464378">
    <property type="component" value="Chromosome"/>
</dbReference>
<dbReference type="PANTHER" id="PTHR30093:SF2">
    <property type="entry name" value="TYPE II SECRETION SYSTEM PROTEIN H"/>
    <property type="match status" value="1"/>
</dbReference>